<organism evidence="1 2">
    <name type="scientific">Eremothecium sinecaudum</name>
    <dbReference type="NCBI Taxonomy" id="45286"/>
    <lineage>
        <taxon>Eukaryota</taxon>
        <taxon>Fungi</taxon>
        <taxon>Dikarya</taxon>
        <taxon>Ascomycota</taxon>
        <taxon>Saccharomycotina</taxon>
        <taxon>Saccharomycetes</taxon>
        <taxon>Saccharomycetales</taxon>
        <taxon>Saccharomycetaceae</taxon>
        <taxon>Eremothecium</taxon>
    </lineage>
</organism>
<name>A0A0X8HSA0_9SACH</name>
<dbReference type="GeneID" id="28723760"/>
<evidence type="ECO:0000313" key="2">
    <source>
        <dbReference type="Proteomes" id="UP000243052"/>
    </source>
</evidence>
<dbReference type="Proteomes" id="UP000243052">
    <property type="component" value="Chromosome iv"/>
</dbReference>
<dbReference type="EMBL" id="CP014244">
    <property type="protein sequence ID" value="AMD20514.1"/>
    <property type="molecule type" value="Genomic_DNA"/>
</dbReference>
<dbReference type="Pfam" id="PF10315">
    <property type="entry name" value="Aim19"/>
    <property type="match status" value="1"/>
</dbReference>
<dbReference type="OrthoDB" id="5554402at2759"/>
<dbReference type="GO" id="GO:0005739">
    <property type="term" value="C:mitochondrion"/>
    <property type="evidence" value="ECO:0007669"/>
    <property type="project" value="TreeGrafter"/>
</dbReference>
<reference evidence="1 2" key="1">
    <citation type="submission" date="2016-01" db="EMBL/GenBank/DDBJ databases">
        <title>Genome sequence of the yeast Holleya sinecauda.</title>
        <authorList>
            <person name="Dietrich F.S."/>
        </authorList>
    </citation>
    <scope>NUCLEOTIDE SEQUENCE [LARGE SCALE GENOMIC DNA]</scope>
    <source>
        <strain evidence="1 2">ATCC 58844</strain>
    </source>
</reference>
<proteinExistence type="predicted"/>
<evidence type="ECO:0000313" key="1">
    <source>
        <dbReference type="EMBL" id="AMD20514.1"/>
    </source>
</evidence>
<accession>A0A0X8HSA0</accession>
<dbReference type="InterPro" id="IPR019419">
    <property type="entry name" value="AIM19"/>
</dbReference>
<dbReference type="RefSeq" id="XP_017987510.1">
    <property type="nucleotide sequence ID" value="XM_018131912.1"/>
</dbReference>
<dbReference type="AlphaFoldDB" id="A0A0X8HSA0"/>
<sequence length="144" mass="15520">MSNNNSVDYWKQLSQSPVVPWFNSALLFFTPLISPAVEAPASIALRNASGLMSFFSRPKYFGPTAKTSILFGAAQALGGFILQDGDAESGSGFLAAWSTLYMLVGGRGSLKALRYGRVWPLLLSSISSASAVLYGRRFLTGHFE</sequence>
<dbReference type="PANTHER" id="PTHR28177:SF1">
    <property type="entry name" value="ALTERED INHERITANCE OF MITOCHONDRIA PROTEIN 19, MITOCHONDRIAL"/>
    <property type="match status" value="1"/>
</dbReference>
<keyword evidence="2" id="KW-1185">Reference proteome</keyword>
<gene>
    <name evidence="1" type="ORF">AW171_hschr42407</name>
</gene>
<dbReference type="PANTHER" id="PTHR28177">
    <property type="entry name" value="ALTERED INHERITANCE OF MITOCHONDRIA PROTEIN 19, MITOCHONDRIAL"/>
    <property type="match status" value="1"/>
</dbReference>
<protein>
    <submittedName>
        <fullName evidence="1">HDL230Wp</fullName>
    </submittedName>
</protein>